<evidence type="ECO:0000313" key="6">
    <source>
        <dbReference type="EMBL" id="ATA22077.1"/>
    </source>
</evidence>
<dbReference type="SUPFAM" id="SSF46785">
    <property type="entry name" value="Winged helix' DNA-binding domain"/>
    <property type="match status" value="1"/>
</dbReference>
<dbReference type="Pfam" id="PF03466">
    <property type="entry name" value="LysR_substrate"/>
    <property type="match status" value="1"/>
</dbReference>
<dbReference type="CDD" id="cd08432">
    <property type="entry name" value="PBP2_GcdR_TrpI_HvrB_AmpR_like"/>
    <property type="match status" value="1"/>
</dbReference>
<evidence type="ECO:0000313" key="7">
    <source>
        <dbReference type="Proteomes" id="UP000217182"/>
    </source>
</evidence>
<dbReference type="OrthoDB" id="5526340at2"/>
<dbReference type="InterPro" id="IPR058163">
    <property type="entry name" value="LysR-type_TF_proteobact-type"/>
</dbReference>
<dbReference type="GO" id="GO:0006351">
    <property type="term" value="P:DNA-templated transcription"/>
    <property type="evidence" value="ECO:0007669"/>
    <property type="project" value="TreeGrafter"/>
</dbReference>
<dbReference type="Gene3D" id="3.40.190.10">
    <property type="entry name" value="Periplasmic binding protein-like II"/>
    <property type="match status" value="2"/>
</dbReference>
<proteinExistence type="inferred from homology"/>
<name>A0A250B7H1_9GAMM</name>
<sequence>MCVFNLLILIYINFTHSLRLLKNSQYMKKTEQYEHPLPTMPNDPPLRAVRAFEAIARLGSISAAARELAISPSAVSHQLKTLEAFLQMPLTERQGRRLILRNEGREYYRSIRSAFNVLRQATEHVREQSASRQVTISLIPLFGMGWFIPRLRGFLRENPDIDINVVYANHRNYFSDAADISIRFGMGQWPGYHSEKLMSGKMIPVCSRGFMQLHGVLDTPDQLAPLPLLHDEERNTWMQWFQLAEVKRPLRSTGPMFEDGLLTLAAVQAGLGCALMREPLIENYLQRGELVKLFDLPIDDGRDYYLCVRQDTELSQEGQELQQWLKREAAASTAAG</sequence>
<dbReference type="Pfam" id="PF00126">
    <property type="entry name" value="HTH_1"/>
    <property type="match status" value="1"/>
</dbReference>
<feature type="domain" description="HTH lysR-type" evidence="5">
    <location>
        <begin position="44"/>
        <end position="101"/>
    </location>
</feature>
<keyword evidence="3" id="KW-0238">DNA-binding</keyword>
<dbReference type="InterPro" id="IPR036388">
    <property type="entry name" value="WH-like_DNA-bd_sf"/>
</dbReference>
<dbReference type="InterPro" id="IPR000847">
    <property type="entry name" value="LysR_HTH_N"/>
</dbReference>
<reference evidence="6 7" key="1">
    <citation type="submission" date="2016-01" db="EMBL/GenBank/DDBJ databases">
        <authorList>
            <person name="Oliw E.H."/>
        </authorList>
    </citation>
    <scope>NUCLEOTIDE SEQUENCE [LARGE SCALE GENOMIC DNA]</scope>
    <source>
        <strain evidence="6 7">FRB97</strain>
    </source>
</reference>
<protein>
    <submittedName>
        <fullName evidence="6">LysR family transcriptional regulator</fullName>
    </submittedName>
</protein>
<evidence type="ECO:0000256" key="4">
    <source>
        <dbReference type="ARBA" id="ARBA00023163"/>
    </source>
</evidence>
<evidence type="ECO:0000256" key="1">
    <source>
        <dbReference type="ARBA" id="ARBA00009437"/>
    </source>
</evidence>
<organism evidence="6 7">
    <name type="scientific">Gibbsiella quercinecans</name>
    <dbReference type="NCBI Taxonomy" id="929813"/>
    <lineage>
        <taxon>Bacteria</taxon>
        <taxon>Pseudomonadati</taxon>
        <taxon>Pseudomonadota</taxon>
        <taxon>Gammaproteobacteria</taxon>
        <taxon>Enterobacterales</taxon>
        <taxon>Yersiniaceae</taxon>
        <taxon>Gibbsiella</taxon>
    </lineage>
</organism>
<dbReference type="GO" id="GO:0043565">
    <property type="term" value="F:sequence-specific DNA binding"/>
    <property type="evidence" value="ECO:0007669"/>
    <property type="project" value="TreeGrafter"/>
</dbReference>
<dbReference type="GO" id="GO:0003700">
    <property type="term" value="F:DNA-binding transcription factor activity"/>
    <property type="evidence" value="ECO:0007669"/>
    <property type="project" value="InterPro"/>
</dbReference>
<keyword evidence="7" id="KW-1185">Reference proteome</keyword>
<accession>A0A250B7H1</accession>
<comment type="similarity">
    <text evidence="1">Belongs to the LysR transcriptional regulatory family.</text>
</comment>
<evidence type="ECO:0000256" key="2">
    <source>
        <dbReference type="ARBA" id="ARBA00023015"/>
    </source>
</evidence>
<dbReference type="AlphaFoldDB" id="A0A250B7H1"/>
<dbReference type="SUPFAM" id="SSF53850">
    <property type="entry name" value="Periplasmic binding protein-like II"/>
    <property type="match status" value="1"/>
</dbReference>
<dbReference type="InterPro" id="IPR036390">
    <property type="entry name" value="WH_DNA-bd_sf"/>
</dbReference>
<dbReference type="PROSITE" id="PS50931">
    <property type="entry name" value="HTH_LYSR"/>
    <property type="match status" value="1"/>
</dbReference>
<evidence type="ECO:0000256" key="3">
    <source>
        <dbReference type="ARBA" id="ARBA00023125"/>
    </source>
</evidence>
<evidence type="ECO:0000259" key="5">
    <source>
        <dbReference type="PROSITE" id="PS50931"/>
    </source>
</evidence>
<gene>
    <name evidence="6" type="ORF">AWC35_23590</name>
</gene>
<dbReference type="PANTHER" id="PTHR30537:SF79">
    <property type="entry name" value="TRANSCRIPTIONAL REGULATOR-RELATED"/>
    <property type="match status" value="1"/>
</dbReference>
<dbReference type="KEGG" id="gqu:AWC35_23590"/>
<dbReference type="EMBL" id="CP014136">
    <property type="protein sequence ID" value="ATA22077.1"/>
    <property type="molecule type" value="Genomic_DNA"/>
</dbReference>
<dbReference type="InterPro" id="IPR005119">
    <property type="entry name" value="LysR_subst-bd"/>
</dbReference>
<keyword evidence="2" id="KW-0805">Transcription regulation</keyword>
<dbReference type="Gene3D" id="1.10.10.10">
    <property type="entry name" value="Winged helix-like DNA-binding domain superfamily/Winged helix DNA-binding domain"/>
    <property type="match status" value="1"/>
</dbReference>
<dbReference type="PANTHER" id="PTHR30537">
    <property type="entry name" value="HTH-TYPE TRANSCRIPTIONAL REGULATOR"/>
    <property type="match status" value="1"/>
</dbReference>
<keyword evidence="4" id="KW-0804">Transcription</keyword>
<dbReference type="Proteomes" id="UP000217182">
    <property type="component" value="Chromosome"/>
</dbReference>